<dbReference type="Proteomes" id="UP001302126">
    <property type="component" value="Unassembled WGS sequence"/>
</dbReference>
<comment type="caution">
    <text evidence="1">The sequence shown here is derived from an EMBL/GenBank/DDBJ whole genome shotgun (WGS) entry which is preliminary data.</text>
</comment>
<gene>
    <name evidence="1" type="ORF">QBC35DRAFT_36061</name>
</gene>
<dbReference type="AlphaFoldDB" id="A0AAN7AL23"/>
<proteinExistence type="predicted"/>
<accession>A0AAN7AL23</accession>
<evidence type="ECO:0000313" key="1">
    <source>
        <dbReference type="EMBL" id="KAK4191123.1"/>
    </source>
</evidence>
<evidence type="ECO:0000313" key="2">
    <source>
        <dbReference type="Proteomes" id="UP001302126"/>
    </source>
</evidence>
<reference evidence="1" key="2">
    <citation type="submission" date="2023-05" db="EMBL/GenBank/DDBJ databases">
        <authorList>
            <consortium name="Lawrence Berkeley National Laboratory"/>
            <person name="Steindorff A."/>
            <person name="Hensen N."/>
            <person name="Bonometti L."/>
            <person name="Westerberg I."/>
            <person name="Brannstrom I.O."/>
            <person name="Guillou S."/>
            <person name="Cros-Aarteil S."/>
            <person name="Calhoun S."/>
            <person name="Haridas S."/>
            <person name="Kuo A."/>
            <person name="Mondo S."/>
            <person name="Pangilinan J."/>
            <person name="Riley R."/>
            <person name="Labutti K."/>
            <person name="Andreopoulos B."/>
            <person name="Lipzen A."/>
            <person name="Chen C."/>
            <person name="Yanf M."/>
            <person name="Daum C."/>
            <person name="Ng V."/>
            <person name="Clum A."/>
            <person name="Ohm R."/>
            <person name="Martin F."/>
            <person name="Silar P."/>
            <person name="Natvig D."/>
            <person name="Lalanne C."/>
            <person name="Gautier V."/>
            <person name="Ament-Velasquez S.L."/>
            <person name="Kruys A."/>
            <person name="Hutchinson M.I."/>
            <person name="Powell A.J."/>
            <person name="Barry K."/>
            <person name="Miller A.N."/>
            <person name="Grigoriev I.V."/>
            <person name="Debuchy R."/>
            <person name="Gladieux P."/>
            <person name="Thoren M.H."/>
            <person name="Johannesson H."/>
        </authorList>
    </citation>
    <scope>NUCLEOTIDE SEQUENCE</scope>
    <source>
        <strain evidence="1">PSN309</strain>
    </source>
</reference>
<organism evidence="1 2">
    <name type="scientific">Podospora australis</name>
    <dbReference type="NCBI Taxonomy" id="1536484"/>
    <lineage>
        <taxon>Eukaryota</taxon>
        <taxon>Fungi</taxon>
        <taxon>Dikarya</taxon>
        <taxon>Ascomycota</taxon>
        <taxon>Pezizomycotina</taxon>
        <taxon>Sordariomycetes</taxon>
        <taxon>Sordariomycetidae</taxon>
        <taxon>Sordariales</taxon>
        <taxon>Podosporaceae</taxon>
        <taxon>Podospora</taxon>
    </lineage>
</organism>
<dbReference type="EMBL" id="MU864361">
    <property type="protein sequence ID" value="KAK4191123.1"/>
    <property type="molecule type" value="Genomic_DNA"/>
</dbReference>
<keyword evidence="2" id="KW-1185">Reference proteome</keyword>
<protein>
    <submittedName>
        <fullName evidence="1">Uncharacterized protein</fullName>
    </submittedName>
</protein>
<reference evidence="1" key="1">
    <citation type="journal article" date="2023" name="Mol. Phylogenet. Evol.">
        <title>Genome-scale phylogeny and comparative genomics of the fungal order Sordariales.</title>
        <authorList>
            <person name="Hensen N."/>
            <person name="Bonometti L."/>
            <person name="Westerberg I."/>
            <person name="Brannstrom I.O."/>
            <person name="Guillou S."/>
            <person name="Cros-Aarteil S."/>
            <person name="Calhoun S."/>
            <person name="Haridas S."/>
            <person name="Kuo A."/>
            <person name="Mondo S."/>
            <person name="Pangilinan J."/>
            <person name="Riley R."/>
            <person name="LaButti K."/>
            <person name="Andreopoulos B."/>
            <person name="Lipzen A."/>
            <person name="Chen C."/>
            <person name="Yan M."/>
            <person name="Daum C."/>
            <person name="Ng V."/>
            <person name="Clum A."/>
            <person name="Steindorff A."/>
            <person name="Ohm R.A."/>
            <person name="Martin F."/>
            <person name="Silar P."/>
            <person name="Natvig D.O."/>
            <person name="Lalanne C."/>
            <person name="Gautier V."/>
            <person name="Ament-Velasquez S.L."/>
            <person name="Kruys A."/>
            <person name="Hutchinson M.I."/>
            <person name="Powell A.J."/>
            <person name="Barry K."/>
            <person name="Miller A.N."/>
            <person name="Grigoriev I.V."/>
            <person name="Debuchy R."/>
            <person name="Gladieux P."/>
            <person name="Hiltunen Thoren M."/>
            <person name="Johannesson H."/>
        </authorList>
    </citation>
    <scope>NUCLEOTIDE SEQUENCE</scope>
    <source>
        <strain evidence="1">PSN309</strain>
    </source>
</reference>
<sequence>MYCWSGWTGTHPGKHRALISFCKDPLDFFQTKRVKKREATRRPDPCSTFGCPVSSFFNERGLQALQALQAGMHSRLHVPVRCSPSPKASPLEGPTSCPPAWYNSPNDTAPLFLRLPGPSPIVGSKFILLSTRYRTDSVSHFTTSFASRASPVFPNSSIARSRVESGSNQSLGTKLDQYLTCCTNSISSTSLPAVTHPPVCLDLRCRRYPLAFIRPPQQHCRHSRLNSINHQLVHPLVIPKPQFDCIYRRR</sequence>
<name>A0AAN7AL23_9PEZI</name>